<gene>
    <name evidence="2" type="ORF">CYMTET_30304</name>
</gene>
<sequence>MQAIFRTESTRVLAFVLLIIQASADGTAQSSWSTVDGEAVEDAPSVSAGAKQLLAQPTPREQLSEVPTNQLLGQLESLNEEVRILRSKIPSRAAADSAAKTSNVLNAFSPTDNKPPGGRWSKVLETLGIGQDKPKESEEWGGVELSTSMYQRPVGPAQQAEEATTLTKPKIPYCMVRRSQAMSKASPD</sequence>
<dbReference type="Proteomes" id="UP001190700">
    <property type="component" value="Unassembled WGS sequence"/>
</dbReference>
<dbReference type="EMBL" id="LGRX02017446">
    <property type="protein sequence ID" value="KAK3260757.1"/>
    <property type="molecule type" value="Genomic_DNA"/>
</dbReference>
<organism evidence="2 3">
    <name type="scientific">Cymbomonas tetramitiformis</name>
    <dbReference type="NCBI Taxonomy" id="36881"/>
    <lineage>
        <taxon>Eukaryota</taxon>
        <taxon>Viridiplantae</taxon>
        <taxon>Chlorophyta</taxon>
        <taxon>Pyramimonadophyceae</taxon>
        <taxon>Pyramimonadales</taxon>
        <taxon>Pyramimonadaceae</taxon>
        <taxon>Cymbomonas</taxon>
    </lineage>
</organism>
<proteinExistence type="predicted"/>
<name>A0AAE0FJE4_9CHLO</name>
<feature type="chain" id="PRO_5042126144" description="Secreted protein" evidence="1">
    <location>
        <begin position="25"/>
        <end position="188"/>
    </location>
</feature>
<comment type="caution">
    <text evidence="2">The sequence shown here is derived from an EMBL/GenBank/DDBJ whole genome shotgun (WGS) entry which is preliminary data.</text>
</comment>
<evidence type="ECO:0008006" key="4">
    <source>
        <dbReference type="Google" id="ProtNLM"/>
    </source>
</evidence>
<feature type="non-terminal residue" evidence="2">
    <location>
        <position position="188"/>
    </location>
</feature>
<reference evidence="2 3" key="1">
    <citation type="journal article" date="2015" name="Genome Biol. Evol.">
        <title>Comparative Genomics of a Bacterivorous Green Alga Reveals Evolutionary Causalities and Consequences of Phago-Mixotrophic Mode of Nutrition.</title>
        <authorList>
            <person name="Burns J.A."/>
            <person name="Paasch A."/>
            <person name="Narechania A."/>
            <person name="Kim E."/>
        </authorList>
    </citation>
    <scope>NUCLEOTIDE SEQUENCE [LARGE SCALE GENOMIC DNA]</scope>
    <source>
        <strain evidence="2 3">PLY_AMNH</strain>
    </source>
</reference>
<evidence type="ECO:0000313" key="2">
    <source>
        <dbReference type="EMBL" id="KAK3260757.1"/>
    </source>
</evidence>
<keyword evidence="3" id="KW-1185">Reference proteome</keyword>
<evidence type="ECO:0000313" key="3">
    <source>
        <dbReference type="Proteomes" id="UP001190700"/>
    </source>
</evidence>
<protein>
    <recommendedName>
        <fullName evidence="4">Secreted protein</fullName>
    </recommendedName>
</protein>
<feature type="signal peptide" evidence="1">
    <location>
        <begin position="1"/>
        <end position="24"/>
    </location>
</feature>
<dbReference type="AlphaFoldDB" id="A0AAE0FJE4"/>
<accession>A0AAE0FJE4</accession>
<keyword evidence="1" id="KW-0732">Signal</keyword>
<evidence type="ECO:0000256" key="1">
    <source>
        <dbReference type="SAM" id="SignalP"/>
    </source>
</evidence>